<dbReference type="PRINTS" id="PR00146">
    <property type="entry name" value="DHPICSNTHASE"/>
</dbReference>
<keyword evidence="10 12" id="KW-0704">Schiff base</keyword>
<evidence type="ECO:0000256" key="11">
    <source>
        <dbReference type="ARBA" id="ARBA00047836"/>
    </source>
</evidence>
<dbReference type="GO" id="GO:0019877">
    <property type="term" value="P:diaminopimelate biosynthetic process"/>
    <property type="evidence" value="ECO:0007669"/>
    <property type="project" value="UniProtKB-UniRule"/>
</dbReference>
<dbReference type="CDD" id="cd00950">
    <property type="entry name" value="DHDPS"/>
    <property type="match status" value="1"/>
</dbReference>
<proteinExistence type="inferred from homology"/>
<comment type="caution">
    <text evidence="16">The sequence shown here is derived from an EMBL/GenBank/DDBJ whole genome shotgun (WGS) entry which is preliminary data.</text>
</comment>
<dbReference type="PANTHER" id="PTHR12128">
    <property type="entry name" value="DIHYDRODIPICOLINATE SYNTHASE"/>
    <property type="match status" value="1"/>
</dbReference>
<dbReference type="PROSITE" id="PS00666">
    <property type="entry name" value="DHDPS_2"/>
    <property type="match status" value="1"/>
</dbReference>
<dbReference type="GO" id="GO:0005829">
    <property type="term" value="C:cytosol"/>
    <property type="evidence" value="ECO:0007669"/>
    <property type="project" value="TreeGrafter"/>
</dbReference>
<name>A0A9D1IU21_9CLOT</name>
<evidence type="ECO:0000256" key="14">
    <source>
        <dbReference type="PIRSR" id="PIRSR001365-1"/>
    </source>
</evidence>
<dbReference type="SMART" id="SM01130">
    <property type="entry name" value="DHDPS"/>
    <property type="match status" value="1"/>
</dbReference>
<comment type="function">
    <text evidence="1 12">Catalyzes the condensation of (S)-aspartate-beta-semialdehyde [(S)-ASA] and pyruvate to 4-hydroxy-tetrahydrodipicolinate (HTPA).</text>
</comment>
<evidence type="ECO:0000256" key="4">
    <source>
        <dbReference type="ARBA" id="ARBA00012086"/>
    </source>
</evidence>
<comment type="subunit">
    <text evidence="12">Homotetramer; dimer of dimers.</text>
</comment>
<feature type="site" description="Part of a proton relay during catalysis" evidence="12">
    <location>
        <position position="113"/>
    </location>
</feature>
<dbReference type="GO" id="GO:0008840">
    <property type="term" value="F:4-hydroxy-tetrahydrodipicolinate synthase activity"/>
    <property type="evidence" value="ECO:0007669"/>
    <property type="project" value="UniProtKB-UniRule"/>
</dbReference>
<dbReference type="InterPro" id="IPR002220">
    <property type="entry name" value="DapA-like"/>
</dbReference>
<keyword evidence="7 12" id="KW-0220">Diaminopimelate biosynthesis</keyword>
<reference evidence="16" key="1">
    <citation type="submission" date="2020-10" db="EMBL/GenBank/DDBJ databases">
        <authorList>
            <person name="Gilroy R."/>
        </authorList>
    </citation>
    <scope>NUCLEOTIDE SEQUENCE</scope>
    <source>
        <strain evidence="16">CHK191-8634</strain>
    </source>
</reference>
<keyword evidence="6 12" id="KW-0028">Amino-acid biosynthesis</keyword>
<evidence type="ECO:0000256" key="9">
    <source>
        <dbReference type="ARBA" id="ARBA00023239"/>
    </source>
</evidence>
<accession>A0A9D1IU21</accession>
<evidence type="ECO:0000256" key="13">
    <source>
        <dbReference type="PIRNR" id="PIRNR001365"/>
    </source>
</evidence>
<evidence type="ECO:0000256" key="5">
    <source>
        <dbReference type="ARBA" id="ARBA00022490"/>
    </source>
</evidence>
<feature type="site" description="Part of a proton relay during catalysis" evidence="12">
    <location>
        <position position="50"/>
    </location>
</feature>
<evidence type="ECO:0000256" key="15">
    <source>
        <dbReference type="PIRSR" id="PIRSR001365-2"/>
    </source>
</evidence>
<feature type="binding site" evidence="12 15">
    <location>
        <position position="51"/>
    </location>
    <ligand>
        <name>pyruvate</name>
        <dbReference type="ChEBI" id="CHEBI:15361"/>
    </ligand>
</feature>
<evidence type="ECO:0000256" key="10">
    <source>
        <dbReference type="ARBA" id="ARBA00023270"/>
    </source>
</evidence>
<dbReference type="InterPro" id="IPR013785">
    <property type="entry name" value="Aldolase_TIM"/>
</dbReference>
<protein>
    <recommendedName>
        <fullName evidence="4 12">4-hydroxy-tetrahydrodipicolinate synthase</fullName>
        <shortName evidence="12">HTPA synthase</shortName>
        <ecNumber evidence="4 12">4.3.3.7</ecNumber>
    </recommendedName>
</protein>
<dbReference type="InterPro" id="IPR005263">
    <property type="entry name" value="DapA"/>
</dbReference>
<evidence type="ECO:0000256" key="8">
    <source>
        <dbReference type="ARBA" id="ARBA00023154"/>
    </source>
</evidence>
<evidence type="ECO:0000256" key="7">
    <source>
        <dbReference type="ARBA" id="ARBA00022915"/>
    </source>
</evidence>
<dbReference type="SUPFAM" id="SSF51569">
    <property type="entry name" value="Aldolase"/>
    <property type="match status" value="1"/>
</dbReference>
<gene>
    <name evidence="12" type="primary">dapA</name>
    <name evidence="16" type="ORF">IAB67_02300</name>
</gene>
<comment type="caution">
    <text evidence="12">Was originally thought to be a dihydrodipicolinate synthase (DHDPS), catalyzing the condensation of (S)-aspartate-beta-semialdehyde [(S)-ASA] and pyruvate to dihydrodipicolinate (DHDP). However, it was shown in E.coli that the product of the enzymatic reaction is not dihydrodipicolinate but in fact (4S)-4-hydroxy-2,3,4,5-tetrahydro-(2S)-dipicolinic acid (HTPA), and that the consecutive dehydration reaction leading to DHDP is not spontaneous but catalyzed by DapB.</text>
</comment>
<dbReference type="InterPro" id="IPR020625">
    <property type="entry name" value="Schiff_base-form_aldolases_AS"/>
</dbReference>
<feature type="binding site" evidence="12 15">
    <location>
        <position position="209"/>
    </location>
    <ligand>
        <name>pyruvate</name>
        <dbReference type="ChEBI" id="CHEBI:15361"/>
    </ligand>
</feature>
<dbReference type="AlphaFoldDB" id="A0A9D1IU21"/>
<feature type="active site" description="Schiff-base intermediate with substrate" evidence="12 14">
    <location>
        <position position="167"/>
    </location>
</feature>
<organism evidence="16 17">
    <name type="scientific">Candidatus Ventrousia excrementavium</name>
    <dbReference type="NCBI Taxonomy" id="2840961"/>
    <lineage>
        <taxon>Bacteria</taxon>
        <taxon>Bacillati</taxon>
        <taxon>Bacillota</taxon>
        <taxon>Clostridia</taxon>
        <taxon>Eubacteriales</taxon>
        <taxon>Clostridiaceae</taxon>
        <taxon>Clostridiaceae incertae sedis</taxon>
        <taxon>Candidatus Ventrousia</taxon>
    </lineage>
</organism>
<evidence type="ECO:0000313" key="17">
    <source>
        <dbReference type="Proteomes" id="UP000824073"/>
    </source>
</evidence>
<dbReference type="PIRSF" id="PIRSF001365">
    <property type="entry name" value="DHDPS"/>
    <property type="match status" value="1"/>
</dbReference>
<dbReference type="EC" id="4.3.3.7" evidence="4 12"/>
<dbReference type="Gene3D" id="3.20.20.70">
    <property type="entry name" value="Aldolase class I"/>
    <property type="match status" value="1"/>
</dbReference>
<dbReference type="HAMAP" id="MF_00418">
    <property type="entry name" value="DapA"/>
    <property type="match status" value="1"/>
</dbReference>
<evidence type="ECO:0000313" key="16">
    <source>
        <dbReference type="EMBL" id="HIU43110.1"/>
    </source>
</evidence>
<dbReference type="GO" id="GO:0009089">
    <property type="term" value="P:lysine biosynthetic process via diaminopimelate"/>
    <property type="evidence" value="ECO:0007669"/>
    <property type="project" value="UniProtKB-UniRule"/>
</dbReference>
<evidence type="ECO:0000256" key="3">
    <source>
        <dbReference type="ARBA" id="ARBA00007592"/>
    </source>
</evidence>
<keyword evidence="9 12" id="KW-0456">Lyase</keyword>
<comment type="pathway">
    <text evidence="2 12">Amino-acid biosynthesis; L-lysine biosynthesis via DAP pathway; (S)-tetrahydrodipicolinate from L-aspartate: step 3/4.</text>
</comment>
<comment type="similarity">
    <text evidence="3 12 13">Belongs to the DapA family.</text>
</comment>
<evidence type="ECO:0000256" key="12">
    <source>
        <dbReference type="HAMAP-Rule" id="MF_00418"/>
    </source>
</evidence>
<dbReference type="PANTHER" id="PTHR12128:SF66">
    <property type="entry name" value="4-HYDROXY-2-OXOGLUTARATE ALDOLASE, MITOCHONDRIAL"/>
    <property type="match status" value="1"/>
</dbReference>
<evidence type="ECO:0000256" key="1">
    <source>
        <dbReference type="ARBA" id="ARBA00003294"/>
    </source>
</evidence>
<dbReference type="Proteomes" id="UP000824073">
    <property type="component" value="Unassembled WGS sequence"/>
</dbReference>
<dbReference type="NCBIfam" id="TIGR00674">
    <property type="entry name" value="dapA"/>
    <property type="match status" value="1"/>
</dbReference>
<dbReference type="EMBL" id="DVMR01000026">
    <property type="protein sequence ID" value="HIU43110.1"/>
    <property type="molecule type" value="Genomic_DNA"/>
</dbReference>
<reference evidence="16" key="2">
    <citation type="journal article" date="2021" name="PeerJ">
        <title>Extensive microbial diversity within the chicken gut microbiome revealed by metagenomics and culture.</title>
        <authorList>
            <person name="Gilroy R."/>
            <person name="Ravi A."/>
            <person name="Getino M."/>
            <person name="Pursley I."/>
            <person name="Horton D.L."/>
            <person name="Alikhan N.F."/>
            <person name="Baker D."/>
            <person name="Gharbi K."/>
            <person name="Hall N."/>
            <person name="Watson M."/>
            <person name="Adriaenssens E.M."/>
            <person name="Foster-Nyarko E."/>
            <person name="Jarju S."/>
            <person name="Secka A."/>
            <person name="Antonio M."/>
            <person name="Oren A."/>
            <person name="Chaudhuri R.R."/>
            <person name="La Ragione R."/>
            <person name="Hildebrand F."/>
            <person name="Pallen M.J."/>
        </authorList>
    </citation>
    <scope>NUCLEOTIDE SEQUENCE</scope>
    <source>
        <strain evidence="16">CHK191-8634</strain>
    </source>
</reference>
<evidence type="ECO:0000256" key="6">
    <source>
        <dbReference type="ARBA" id="ARBA00022605"/>
    </source>
</evidence>
<dbReference type="Pfam" id="PF00701">
    <property type="entry name" value="DHDPS"/>
    <property type="match status" value="1"/>
</dbReference>
<sequence length="295" mass="31363">MQKPVRTFSGSLVALVTPFTPAGGVDFDMLDRLVDFHLQNGTDGIVVLGTTAETPTMTDEEKTAVAQRVISRVDGKIPVIVGAGSNNTSHAAELARHYEELGADGLLVVTPYYNKANKSGMRAHFETIAAATSLPIILYNVPGRTGCSISIDVLTKLAKVPNIVGIKEASGDISYVAQCARLVGDSFCLLSGNDDSVVPLLSLGGSGVISVLANVAPQQTHDMVQSFLDGDTARSRDLQLSLLPLINALFIETNPVPVKRAMEMIGFNCGACRLPLGPMDEKNAETLRRSLEVLK</sequence>
<feature type="active site" description="Proton donor/acceptor" evidence="12 14">
    <location>
        <position position="139"/>
    </location>
</feature>
<keyword evidence="8 12" id="KW-0457">Lysine biosynthesis</keyword>
<evidence type="ECO:0000256" key="2">
    <source>
        <dbReference type="ARBA" id="ARBA00005120"/>
    </source>
</evidence>
<comment type="subcellular location">
    <subcellularLocation>
        <location evidence="12">Cytoplasm</location>
    </subcellularLocation>
</comment>
<keyword evidence="5 12" id="KW-0963">Cytoplasm</keyword>
<comment type="catalytic activity">
    <reaction evidence="11 12">
        <text>L-aspartate 4-semialdehyde + pyruvate = (2S,4S)-4-hydroxy-2,3,4,5-tetrahydrodipicolinate + H2O + H(+)</text>
        <dbReference type="Rhea" id="RHEA:34171"/>
        <dbReference type="ChEBI" id="CHEBI:15361"/>
        <dbReference type="ChEBI" id="CHEBI:15377"/>
        <dbReference type="ChEBI" id="CHEBI:15378"/>
        <dbReference type="ChEBI" id="CHEBI:67139"/>
        <dbReference type="ChEBI" id="CHEBI:537519"/>
        <dbReference type="EC" id="4.3.3.7"/>
    </reaction>
</comment>